<dbReference type="SMART" id="SM00086">
    <property type="entry name" value="PAC"/>
    <property type="match status" value="9"/>
</dbReference>
<dbReference type="PROSITE" id="PS50109">
    <property type="entry name" value="HIS_KIN"/>
    <property type="match status" value="1"/>
</dbReference>
<feature type="domain" description="PAC" evidence="11">
    <location>
        <begin position="1058"/>
        <end position="1110"/>
    </location>
</feature>
<accession>A0ABY7M9R2</accession>
<protein>
    <recommendedName>
        <fullName evidence="2">histidine kinase</fullName>
        <ecNumber evidence="2">2.7.13.3</ecNumber>
    </recommendedName>
</protein>
<keyword evidence="4" id="KW-0808">Transferase</keyword>
<dbReference type="Gene3D" id="3.30.450.20">
    <property type="entry name" value="PAS domain"/>
    <property type="match status" value="9"/>
</dbReference>
<keyword evidence="13" id="KW-1185">Reference proteome</keyword>
<dbReference type="CDD" id="cd00130">
    <property type="entry name" value="PAS"/>
    <property type="match status" value="9"/>
</dbReference>
<dbReference type="PANTHER" id="PTHR43304">
    <property type="entry name" value="PHYTOCHROME-LIKE PROTEIN CPH1"/>
    <property type="match status" value="1"/>
</dbReference>
<dbReference type="InterPro" id="IPR001610">
    <property type="entry name" value="PAC"/>
</dbReference>
<feature type="domain" description="Histidine kinase" evidence="8">
    <location>
        <begin position="1250"/>
        <end position="1475"/>
    </location>
</feature>
<evidence type="ECO:0000256" key="4">
    <source>
        <dbReference type="ARBA" id="ARBA00022679"/>
    </source>
</evidence>
<dbReference type="InterPro" id="IPR052162">
    <property type="entry name" value="Sensor_kinase/Photoreceptor"/>
</dbReference>
<dbReference type="InterPro" id="IPR013656">
    <property type="entry name" value="PAS_4"/>
</dbReference>
<dbReference type="SMART" id="SM00448">
    <property type="entry name" value="REC"/>
    <property type="match status" value="1"/>
</dbReference>
<dbReference type="InterPro" id="IPR036097">
    <property type="entry name" value="HisK_dim/P_sf"/>
</dbReference>
<evidence type="ECO:0000256" key="3">
    <source>
        <dbReference type="ARBA" id="ARBA00022553"/>
    </source>
</evidence>
<keyword evidence="3 7" id="KW-0597">Phosphoprotein</keyword>
<dbReference type="InterPro" id="IPR000700">
    <property type="entry name" value="PAS-assoc_C"/>
</dbReference>
<dbReference type="InterPro" id="IPR035965">
    <property type="entry name" value="PAS-like_dom_sf"/>
</dbReference>
<feature type="domain" description="PAC" evidence="11">
    <location>
        <begin position="541"/>
        <end position="595"/>
    </location>
</feature>
<proteinExistence type="predicted"/>
<evidence type="ECO:0000259" key="8">
    <source>
        <dbReference type="PROSITE" id="PS50109"/>
    </source>
</evidence>
<dbReference type="Gene3D" id="3.40.50.2300">
    <property type="match status" value="1"/>
</dbReference>
<dbReference type="Proteomes" id="UP001212803">
    <property type="component" value="Chromosome"/>
</dbReference>
<dbReference type="InterPro" id="IPR003661">
    <property type="entry name" value="HisK_dim/P_dom"/>
</dbReference>
<feature type="domain" description="PAC" evidence="11">
    <location>
        <begin position="797"/>
        <end position="849"/>
    </location>
</feature>
<dbReference type="PROSITE" id="PS50112">
    <property type="entry name" value="PAS"/>
    <property type="match status" value="5"/>
</dbReference>
<dbReference type="Pfam" id="PF08448">
    <property type="entry name" value="PAS_4"/>
    <property type="match status" value="7"/>
</dbReference>
<dbReference type="InterPro" id="IPR001789">
    <property type="entry name" value="Sig_transdc_resp-reg_receiver"/>
</dbReference>
<evidence type="ECO:0000256" key="2">
    <source>
        <dbReference type="ARBA" id="ARBA00012438"/>
    </source>
</evidence>
<feature type="domain" description="PAC" evidence="11">
    <location>
        <begin position="299"/>
        <end position="352"/>
    </location>
</feature>
<organism evidence="12 13">
    <name type="scientific">Tepidiforma flava</name>
    <dbReference type="NCBI Taxonomy" id="3004094"/>
    <lineage>
        <taxon>Bacteria</taxon>
        <taxon>Bacillati</taxon>
        <taxon>Chloroflexota</taxon>
        <taxon>Tepidiformia</taxon>
        <taxon>Tepidiformales</taxon>
        <taxon>Tepidiformaceae</taxon>
        <taxon>Tepidiforma</taxon>
    </lineage>
</organism>
<dbReference type="InterPro" id="IPR005467">
    <property type="entry name" value="His_kinase_dom"/>
</dbReference>
<evidence type="ECO:0000259" key="11">
    <source>
        <dbReference type="PROSITE" id="PS50113"/>
    </source>
</evidence>
<dbReference type="EMBL" id="CP115149">
    <property type="protein sequence ID" value="WBL36748.1"/>
    <property type="molecule type" value="Genomic_DNA"/>
</dbReference>
<feature type="domain" description="PAC" evidence="11">
    <location>
        <begin position="1185"/>
        <end position="1237"/>
    </location>
</feature>
<feature type="domain" description="Response regulatory" evidence="9">
    <location>
        <begin position="1495"/>
        <end position="1611"/>
    </location>
</feature>
<dbReference type="Gene3D" id="1.10.287.130">
    <property type="match status" value="1"/>
</dbReference>
<dbReference type="PRINTS" id="PR00344">
    <property type="entry name" value="BCTRLSENSOR"/>
</dbReference>
<feature type="modified residue" description="4-aspartylphosphate" evidence="7">
    <location>
        <position position="1546"/>
    </location>
</feature>
<evidence type="ECO:0000256" key="5">
    <source>
        <dbReference type="ARBA" id="ARBA00022777"/>
    </source>
</evidence>
<dbReference type="InterPro" id="IPR004358">
    <property type="entry name" value="Sig_transdc_His_kin-like_C"/>
</dbReference>
<dbReference type="Pfam" id="PF00989">
    <property type="entry name" value="PAS"/>
    <property type="match status" value="1"/>
</dbReference>
<dbReference type="SMART" id="SM00091">
    <property type="entry name" value="PAS"/>
    <property type="match status" value="9"/>
</dbReference>
<dbReference type="PROSITE" id="PS50110">
    <property type="entry name" value="RESPONSE_REGULATORY"/>
    <property type="match status" value="1"/>
</dbReference>
<dbReference type="EC" id="2.7.13.3" evidence="2"/>
<comment type="catalytic activity">
    <reaction evidence="1">
        <text>ATP + protein L-histidine = ADP + protein N-phospho-L-histidine.</text>
        <dbReference type="EC" id="2.7.13.3"/>
    </reaction>
</comment>
<sequence>MRVALAAADDESRARIGAALRAAGHAVVEPGEPADVFVADGLPGDGAGHEAQAAALGQRVHFIAGICDIPGGVAAALRGGAADVYPAGDAAALVARLAVLEASGPRDVGAGLAAANVNDPMYSFDLEGRLLWVNEAAERLTGYPRAKLIGMHFSELVRDPGDLDLLAAEMADKVAGRVQSSLLQVNITTASGETVPVEINSRVVTQEGRPWAVEGVARDLRPRRRAEAEVRRQAELFAQLGVAAVAVDREGRIVAWNREAERMFGEAAVSMLGTRAVSGFSTDEAATARQLARVLAGETVTEARELRRADGSTFPALVSAAPLRDEAGEVTGAIGAILDLSAERAQQERLAQLAGVVESSDDAITMYDREGTITGRNAAAERIYGRPAAEVVGRKAWELAEPAEQEARRAMVMRVLSGEAISGLVVRREGNPGTAGYLSLSAFPLRDAEGRIAGAAAVARDITALVEAERERSRLAAIVESADDAVIGRDLEGRITSWNAAAERLFGYTAAEMVGGYGYETVPESRREEYRERAREVASEHRVEADVLRQDRQGRVFPVRAVTFPVYDREGRRLGSASFLRDISDERAMLAALEERERQLRALFESAGEAIILVDRERRIRWFNRAAVAIGEATFGERPEVGAPIERWVRPQDRPAWEAAFEGALAGHTTTLLGRLTRDGGAPFWYEMTYRPVHDADGAVTAAALVGRDVTERVEAERALREREATLRSIFESTRDHLWLLDREGRLVTCNTPAAEFSEHRFGRRPEPGDSMLEFADERGRPILEAAIRMALEGQEPEGELAVPHADGSKTYFNIHVTPVRDERRGITGVLVDARDVTAEALARRELRKAREALAEEYAKLSTIIENSDEGVILLDRECRVVAFNTEFAEGTKLRRGIAPRPGMHFTETVSPESAAFLLGKVQEALAGRRVSFEVQSQSPGQRRWFEVRIRPVVTESGEVTGAVYTGRDVTERRLLEEEREAALAEARRLAAMVESSTEAALAVGRDGRIESWNRAAEALYGWTAEEAIGQPFSIILPPEERAPTVELFARLLAGESHRGEMARLTKQGERLLVESVYFPLRDGDGVVIGVGCTSHDVTREREMERRVAESAADLAATLAAIREGVMLLGADGVILGVNPAARASVAEVFGASPAPGMHWREVLPDDWHDRFQAVVERTLGGESSTFELQLADVAGNQRWFELSFGRVELPDGSVRGIAFSTRDLTERKRTEERLLQAQKAESLAVLAGGIAHDFNNLLVGILGNAGLALAELPPESPVRETVAEIELAGQRAADLARQMLAYSGRGKFVVQPLSLNGVVEEMAHLLRVSVGAGVRLVLDLAPGLPAVVGDATQLRQVVMNLVINASDAIGGGEGTVRVRTSLAAGAPALFERAVLAPGQLAEQYVVLEVADTGSGMDAATLSRIFDPFFTTKFTGRGLGLAAVLGIIRGHRGGIDVESAPGAGTTFRLMLPAAPGEAKEAAAAPGAGQWRGEGLVIVADDEPSVRAVTARALRSMGFEVAEAADGQEAVELFARERGRVRLVLLDMTMPRMNGEAAFRAVRAIDPAAKVVLMSGYTEQDAQEQVGADGLTGFLQKPYELSALRETVRRALGESAG</sequence>
<evidence type="ECO:0000259" key="10">
    <source>
        <dbReference type="PROSITE" id="PS50112"/>
    </source>
</evidence>
<dbReference type="SUPFAM" id="SSF52172">
    <property type="entry name" value="CheY-like"/>
    <property type="match status" value="1"/>
</dbReference>
<dbReference type="Pfam" id="PF13426">
    <property type="entry name" value="PAS_9"/>
    <property type="match status" value="1"/>
</dbReference>
<feature type="domain" description="PAS" evidence="10">
    <location>
        <begin position="471"/>
        <end position="541"/>
    </location>
</feature>
<dbReference type="InterPro" id="IPR036890">
    <property type="entry name" value="HATPase_C_sf"/>
</dbReference>
<dbReference type="SMART" id="SM00387">
    <property type="entry name" value="HATPase_c"/>
    <property type="match status" value="1"/>
</dbReference>
<dbReference type="NCBIfam" id="TIGR00229">
    <property type="entry name" value="sensory_box"/>
    <property type="match status" value="9"/>
</dbReference>
<dbReference type="SUPFAM" id="SSF55874">
    <property type="entry name" value="ATPase domain of HSP90 chaperone/DNA topoisomerase II/histidine kinase"/>
    <property type="match status" value="1"/>
</dbReference>
<dbReference type="InterPro" id="IPR013767">
    <property type="entry name" value="PAS_fold"/>
</dbReference>
<evidence type="ECO:0000259" key="9">
    <source>
        <dbReference type="PROSITE" id="PS50110"/>
    </source>
</evidence>
<evidence type="ECO:0000313" key="12">
    <source>
        <dbReference type="EMBL" id="WBL36748.1"/>
    </source>
</evidence>
<dbReference type="SUPFAM" id="SSF47384">
    <property type="entry name" value="Homodimeric domain of signal transducing histidine kinase"/>
    <property type="match status" value="1"/>
</dbReference>
<dbReference type="Gene3D" id="3.30.565.10">
    <property type="entry name" value="Histidine kinase-like ATPase, C-terminal domain"/>
    <property type="match status" value="1"/>
</dbReference>
<gene>
    <name evidence="12" type="ORF">O0235_04095</name>
</gene>
<feature type="domain" description="PAS" evidence="10">
    <location>
        <begin position="986"/>
        <end position="1056"/>
    </location>
</feature>
<evidence type="ECO:0000256" key="1">
    <source>
        <dbReference type="ARBA" id="ARBA00000085"/>
    </source>
</evidence>
<feature type="domain" description="PAS" evidence="10">
    <location>
        <begin position="226"/>
        <end position="277"/>
    </location>
</feature>
<feature type="domain" description="PAC" evidence="11">
    <location>
        <begin position="670"/>
        <end position="722"/>
    </location>
</feature>
<dbReference type="InterPro" id="IPR000014">
    <property type="entry name" value="PAS"/>
</dbReference>
<dbReference type="Pfam" id="PF02518">
    <property type="entry name" value="HATPase_c"/>
    <property type="match status" value="1"/>
</dbReference>
<feature type="domain" description="PAC" evidence="11">
    <location>
        <begin position="419"/>
        <end position="474"/>
    </location>
</feature>
<feature type="domain" description="PAS" evidence="10">
    <location>
        <begin position="116"/>
        <end position="177"/>
    </location>
</feature>
<dbReference type="PROSITE" id="PS50113">
    <property type="entry name" value="PAC"/>
    <property type="match status" value="8"/>
</dbReference>
<evidence type="ECO:0000256" key="7">
    <source>
        <dbReference type="PROSITE-ProRule" id="PRU00169"/>
    </source>
</evidence>
<name>A0ABY7M9R2_9CHLR</name>
<keyword evidence="6" id="KW-0902">Two-component regulatory system</keyword>
<dbReference type="InterPro" id="IPR003594">
    <property type="entry name" value="HATPase_dom"/>
</dbReference>
<feature type="domain" description="PAC" evidence="11">
    <location>
        <begin position="929"/>
        <end position="982"/>
    </location>
</feature>
<evidence type="ECO:0000313" key="13">
    <source>
        <dbReference type="Proteomes" id="UP001212803"/>
    </source>
</evidence>
<dbReference type="RefSeq" id="WP_270057265.1">
    <property type="nucleotide sequence ID" value="NZ_CP115149.1"/>
</dbReference>
<dbReference type="PANTHER" id="PTHR43304:SF1">
    <property type="entry name" value="PAC DOMAIN-CONTAINING PROTEIN"/>
    <property type="match status" value="1"/>
</dbReference>
<dbReference type="Pfam" id="PF00072">
    <property type="entry name" value="Response_reg"/>
    <property type="match status" value="1"/>
</dbReference>
<dbReference type="CDD" id="cd00082">
    <property type="entry name" value="HisKA"/>
    <property type="match status" value="1"/>
</dbReference>
<dbReference type="InterPro" id="IPR011006">
    <property type="entry name" value="CheY-like_superfamily"/>
</dbReference>
<reference evidence="12 13" key="1">
    <citation type="journal article" date="2023" name="ISME J.">
        <title>Thermophilic Dehalococcoidia with unusual traits shed light on an unexpected past.</title>
        <authorList>
            <person name="Palmer M."/>
            <person name="Covington J.K."/>
            <person name="Zhou E.M."/>
            <person name="Thomas S.C."/>
            <person name="Habib N."/>
            <person name="Seymour C.O."/>
            <person name="Lai D."/>
            <person name="Johnston J."/>
            <person name="Hashimi A."/>
            <person name="Jiao J.Y."/>
            <person name="Muok A.R."/>
            <person name="Liu L."/>
            <person name="Xian W.D."/>
            <person name="Zhi X.Y."/>
            <person name="Li M.M."/>
            <person name="Silva L.P."/>
            <person name="Bowen B.P."/>
            <person name="Louie K."/>
            <person name="Briegel A."/>
            <person name="Pett-Ridge J."/>
            <person name="Weber P.K."/>
            <person name="Tocheva E.I."/>
            <person name="Woyke T."/>
            <person name="Northen T.R."/>
            <person name="Mayali X."/>
            <person name="Li W.J."/>
            <person name="Hedlund B.P."/>
        </authorList>
    </citation>
    <scope>NUCLEOTIDE SEQUENCE [LARGE SCALE GENOMIC DNA]</scope>
    <source>
        <strain evidence="12 13">YIM 72310</strain>
    </source>
</reference>
<dbReference type="SUPFAM" id="SSF55785">
    <property type="entry name" value="PYP-like sensor domain (PAS domain)"/>
    <property type="match status" value="9"/>
</dbReference>
<keyword evidence="5" id="KW-0418">Kinase</keyword>
<evidence type="ECO:0000256" key="6">
    <source>
        <dbReference type="ARBA" id="ARBA00023012"/>
    </source>
</evidence>
<feature type="domain" description="PAS" evidence="10">
    <location>
        <begin position="349"/>
        <end position="419"/>
    </location>
</feature>